<feature type="compositionally biased region" description="Basic and acidic residues" evidence="13">
    <location>
        <begin position="523"/>
        <end position="566"/>
    </location>
</feature>
<feature type="compositionally biased region" description="Basic residues" evidence="13">
    <location>
        <begin position="1010"/>
        <end position="1022"/>
    </location>
</feature>
<feature type="compositionally biased region" description="Basic residues" evidence="13">
    <location>
        <begin position="1049"/>
        <end position="1058"/>
    </location>
</feature>
<evidence type="ECO:0000313" key="16">
    <source>
        <dbReference type="EMBL" id="JAP86951.1"/>
    </source>
</evidence>
<feature type="domain" description="Helicase ATP-binding" evidence="14">
    <location>
        <begin position="1191"/>
        <end position="1377"/>
    </location>
</feature>
<dbReference type="InterPro" id="IPR014001">
    <property type="entry name" value="Helicase_ATP-bd"/>
</dbReference>
<evidence type="ECO:0000259" key="15">
    <source>
        <dbReference type="PROSITE" id="PS51533"/>
    </source>
</evidence>
<evidence type="ECO:0000256" key="5">
    <source>
        <dbReference type="ARBA" id="ARBA00022723"/>
    </source>
</evidence>
<evidence type="ECO:0000256" key="3">
    <source>
        <dbReference type="ARBA" id="ARBA00007025"/>
    </source>
</evidence>
<feature type="compositionally biased region" description="Basic and acidic residues" evidence="13">
    <location>
        <begin position="1591"/>
        <end position="1607"/>
    </location>
</feature>
<feature type="compositionally biased region" description="Basic and acidic residues" evidence="13">
    <location>
        <begin position="307"/>
        <end position="327"/>
    </location>
</feature>
<keyword evidence="10" id="KW-0067">ATP-binding</keyword>
<feature type="compositionally biased region" description="Basic and acidic residues" evidence="13">
    <location>
        <begin position="942"/>
        <end position="958"/>
    </location>
</feature>
<dbReference type="GO" id="GO:0016887">
    <property type="term" value="F:ATP hydrolysis activity"/>
    <property type="evidence" value="ECO:0007669"/>
    <property type="project" value="InterPro"/>
</dbReference>
<feature type="domain" description="PHD-type" evidence="15">
    <location>
        <begin position="42"/>
        <end position="178"/>
    </location>
</feature>
<dbReference type="InterPro" id="IPR025766">
    <property type="entry name" value="ADD"/>
</dbReference>
<feature type="region of interest" description="Disordered" evidence="13">
    <location>
        <begin position="343"/>
        <end position="382"/>
    </location>
</feature>
<keyword evidence="8" id="KW-0347">Helicase</keyword>
<dbReference type="Gene3D" id="3.40.50.10810">
    <property type="entry name" value="Tandem AAA-ATPase domain"/>
    <property type="match status" value="1"/>
</dbReference>
<feature type="compositionally biased region" description="Basic and acidic residues" evidence="13">
    <location>
        <begin position="360"/>
        <end position="376"/>
    </location>
</feature>
<feature type="region of interest" description="Disordered" evidence="13">
    <location>
        <begin position="471"/>
        <end position="496"/>
    </location>
</feature>
<evidence type="ECO:0000256" key="12">
    <source>
        <dbReference type="ARBA" id="ARBA00023242"/>
    </source>
</evidence>
<dbReference type="Pfam" id="PF17981">
    <property type="entry name" value="ADD_ATRX"/>
    <property type="match status" value="1"/>
</dbReference>
<evidence type="ECO:0000256" key="2">
    <source>
        <dbReference type="ARBA" id="ARBA00004286"/>
    </source>
</evidence>
<dbReference type="GO" id="GO:0010468">
    <property type="term" value="P:regulation of gene expression"/>
    <property type="evidence" value="ECO:0007669"/>
    <property type="project" value="UniProtKB-ARBA"/>
</dbReference>
<dbReference type="SUPFAM" id="SSF52540">
    <property type="entry name" value="P-loop containing nucleoside triphosphate hydrolases"/>
    <property type="match status" value="2"/>
</dbReference>
<dbReference type="Gene3D" id="3.30.40.10">
    <property type="entry name" value="Zinc/RING finger domain, C3HC4 (zinc finger)"/>
    <property type="match status" value="1"/>
</dbReference>
<feature type="compositionally biased region" description="Polar residues" evidence="13">
    <location>
        <begin position="567"/>
        <end position="576"/>
    </location>
</feature>
<feature type="region of interest" description="Disordered" evidence="13">
    <location>
        <begin position="1521"/>
        <end position="1607"/>
    </location>
</feature>
<keyword evidence="6" id="KW-0547">Nucleotide-binding</keyword>
<feature type="compositionally biased region" description="Basic residues" evidence="13">
    <location>
        <begin position="675"/>
        <end position="687"/>
    </location>
</feature>
<feature type="compositionally biased region" description="Acidic residues" evidence="13">
    <location>
        <begin position="811"/>
        <end position="821"/>
    </location>
</feature>
<dbReference type="SMART" id="SM00487">
    <property type="entry name" value="DEXDc"/>
    <property type="match status" value="1"/>
</dbReference>
<dbReference type="InterPro" id="IPR013083">
    <property type="entry name" value="Znf_RING/FYVE/PHD"/>
</dbReference>
<evidence type="ECO:0000256" key="6">
    <source>
        <dbReference type="ARBA" id="ARBA00022741"/>
    </source>
</evidence>
<evidence type="ECO:0000256" key="7">
    <source>
        <dbReference type="ARBA" id="ARBA00022771"/>
    </source>
</evidence>
<proteinExistence type="inferred from homology"/>
<keyword evidence="8" id="KW-0378">Hydrolase</keyword>
<evidence type="ECO:0000256" key="9">
    <source>
        <dbReference type="ARBA" id="ARBA00022833"/>
    </source>
</evidence>
<dbReference type="CDD" id="cd11726">
    <property type="entry name" value="ADDz_ATRX"/>
    <property type="match status" value="1"/>
</dbReference>
<dbReference type="Gene3D" id="3.40.50.300">
    <property type="entry name" value="P-loop containing nucleotide triphosphate hydrolases"/>
    <property type="match status" value="1"/>
</dbReference>
<dbReference type="GO" id="GO:0003677">
    <property type="term" value="F:DNA binding"/>
    <property type="evidence" value="ECO:0007669"/>
    <property type="project" value="UniProtKB-KW"/>
</dbReference>
<feature type="compositionally biased region" description="Basic and acidic residues" evidence="13">
    <location>
        <begin position="702"/>
        <end position="715"/>
    </location>
</feature>
<dbReference type="PROSITE" id="PS51533">
    <property type="entry name" value="ADD"/>
    <property type="match status" value="1"/>
</dbReference>
<evidence type="ECO:0000256" key="1">
    <source>
        <dbReference type="ARBA" id="ARBA00004123"/>
    </source>
</evidence>
<feature type="region of interest" description="Disordered" evidence="13">
    <location>
        <begin position="298"/>
        <end position="330"/>
    </location>
</feature>
<dbReference type="InterPro" id="IPR044574">
    <property type="entry name" value="ARIP4-like"/>
</dbReference>
<comment type="similarity">
    <text evidence="3">Belongs to the SNF2/RAD54 helicase family.</text>
</comment>
<feature type="compositionally biased region" description="Basic and acidic residues" evidence="13">
    <location>
        <begin position="881"/>
        <end position="892"/>
    </location>
</feature>
<dbReference type="PANTHER" id="PTHR45797">
    <property type="entry name" value="RAD54-LIKE"/>
    <property type="match status" value="1"/>
</dbReference>
<feature type="compositionally biased region" description="Basic residues" evidence="13">
    <location>
        <begin position="962"/>
        <end position="972"/>
    </location>
</feature>
<organism evidence="16">
    <name type="scientific">Rhipicephalus appendiculatus</name>
    <name type="common">Brown ear tick</name>
    <dbReference type="NCBI Taxonomy" id="34631"/>
    <lineage>
        <taxon>Eukaryota</taxon>
        <taxon>Metazoa</taxon>
        <taxon>Ecdysozoa</taxon>
        <taxon>Arthropoda</taxon>
        <taxon>Chelicerata</taxon>
        <taxon>Arachnida</taxon>
        <taxon>Acari</taxon>
        <taxon>Parasitiformes</taxon>
        <taxon>Ixodida</taxon>
        <taxon>Ixodoidea</taxon>
        <taxon>Ixodidae</taxon>
        <taxon>Rhipicephalinae</taxon>
        <taxon>Rhipicephalus</taxon>
        <taxon>Rhipicephalus</taxon>
    </lineage>
</organism>
<dbReference type="InterPro" id="IPR027417">
    <property type="entry name" value="P-loop_NTPase"/>
</dbReference>
<dbReference type="GO" id="GO:0005694">
    <property type="term" value="C:chromosome"/>
    <property type="evidence" value="ECO:0007669"/>
    <property type="project" value="UniProtKB-SubCell"/>
</dbReference>
<comment type="subcellular location">
    <subcellularLocation>
        <location evidence="2">Chromosome</location>
    </subcellularLocation>
    <subcellularLocation>
        <location evidence="1">Nucleus</location>
    </subcellularLocation>
</comment>
<name>A0A131Z9R1_RHIAP</name>
<evidence type="ECO:0000256" key="13">
    <source>
        <dbReference type="SAM" id="MobiDB-lite"/>
    </source>
</evidence>
<evidence type="ECO:0000256" key="8">
    <source>
        <dbReference type="ARBA" id="ARBA00022806"/>
    </source>
</evidence>
<keyword evidence="4" id="KW-0158">Chromosome</keyword>
<dbReference type="Pfam" id="PF00176">
    <property type="entry name" value="SNF2-rel_dom"/>
    <property type="match status" value="1"/>
</dbReference>
<feature type="compositionally biased region" description="Low complexity" evidence="13">
    <location>
        <begin position="986"/>
        <end position="1004"/>
    </location>
</feature>
<dbReference type="SUPFAM" id="SSF57903">
    <property type="entry name" value="FYVE/PHD zinc finger"/>
    <property type="match status" value="1"/>
</dbReference>
<feature type="compositionally biased region" description="Basic residues" evidence="13">
    <location>
        <begin position="790"/>
        <end position="803"/>
    </location>
</feature>
<dbReference type="InterPro" id="IPR038718">
    <property type="entry name" value="SNF2-like_sf"/>
</dbReference>
<keyword evidence="12" id="KW-0539">Nucleus</keyword>
<dbReference type="GO" id="GO:0005634">
    <property type="term" value="C:nucleus"/>
    <property type="evidence" value="ECO:0007669"/>
    <property type="project" value="UniProtKB-SubCell"/>
</dbReference>
<dbReference type="GO" id="GO:0005524">
    <property type="term" value="F:ATP binding"/>
    <property type="evidence" value="ECO:0007669"/>
    <property type="project" value="UniProtKB-KW"/>
</dbReference>
<feature type="compositionally biased region" description="Acidic residues" evidence="13">
    <location>
        <begin position="1065"/>
        <end position="1074"/>
    </location>
</feature>
<dbReference type="PANTHER" id="PTHR45797:SF3">
    <property type="entry name" value="TRANSCRIPTIONAL REGULATOR ATRX HOMOLOG"/>
    <property type="match status" value="1"/>
</dbReference>
<evidence type="ECO:0000256" key="11">
    <source>
        <dbReference type="ARBA" id="ARBA00023125"/>
    </source>
</evidence>
<reference evidence="16" key="1">
    <citation type="journal article" date="2016" name="Ticks Tick Borne Dis.">
        <title>De novo assembly and annotation of the salivary gland transcriptome of Rhipicephalus appendiculatus male and female ticks during blood feeding.</title>
        <authorList>
            <person name="de Castro M.H."/>
            <person name="de Klerk D."/>
            <person name="Pienaar R."/>
            <person name="Latif A.A."/>
            <person name="Rees D.J."/>
            <person name="Mans B.J."/>
        </authorList>
    </citation>
    <scope>NUCLEOTIDE SEQUENCE</scope>
    <source>
        <tissue evidence="16">Salivary glands</tissue>
    </source>
</reference>
<keyword evidence="11" id="KW-0238">DNA-binding</keyword>
<dbReference type="InterPro" id="IPR041430">
    <property type="entry name" value="ADD_ATRX"/>
</dbReference>
<evidence type="ECO:0000256" key="10">
    <source>
        <dbReference type="ARBA" id="ARBA00022840"/>
    </source>
</evidence>
<feature type="region of interest" description="Disordered" evidence="13">
    <location>
        <begin position="240"/>
        <end position="286"/>
    </location>
</feature>
<feature type="region of interest" description="Disordered" evidence="13">
    <location>
        <begin position="523"/>
        <end position="715"/>
    </location>
</feature>
<dbReference type="GO" id="GO:0004386">
    <property type="term" value="F:helicase activity"/>
    <property type="evidence" value="ECO:0007669"/>
    <property type="project" value="UniProtKB-KW"/>
</dbReference>
<dbReference type="InterPro" id="IPR011011">
    <property type="entry name" value="Znf_FYVE_PHD"/>
</dbReference>
<feature type="compositionally biased region" description="Basic and acidic residues" evidence="13">
    <location>
        <begin position="900"/>
        <end position="909"/>
    </location>
</feature>
<dbReference type="EMBL" id="GEDV01001606">
    <property type="protein sequence ID" value="JAP86951.1"/>
    <property type="molecule type" value="Transcribed_RNA"/>
</dbReference>
<feature type="non-terminal residue" evidence="16">
    <location>
        <position position="1652"/>
    </location>
</feature>
<dbReference type="InterPro" id="IPR000330">
    <property type="entry name" value="SNF2_N"/>
</dbReference>
<feature type="compositionally biased region" description="Basic residues" evidence="13">
    <location>
        <begin position="249"/>
        <end position="258"/>
    </location>
</feature>
<evidence type="ECO:0000259" key="14">
    <source>
        <dbReference type="PROSITE" id="PS51192"/>
    </source>
</evidence>
<feature type="compositionally biased region" description="Basic and acidic residues" evidence="13">
    <location>
        <begin position="1557"/>
        <end position="1575"/>
    </location>
</feature>
<feature type="compositionally biased region" description="Basic and acidic residues" evidence="13">
    <location>
        <begin position="259"/>
        <end position="268"/>
    </location>
</feature>
<protein>
    <submittedName>
        <fullName evidence="16">Transcriptional regulator ATRX</fullName>
    </submittedName>
</protein>
<keyword evidence="7" id="KW-0863">Zinc-finger</keyword>
<dbReference type="PROSITE" id="PS51192">
    <property type="entry name" value="HELICASE_ATP_BIND_1"/>
    <property type="match status" value="1"/>
</dbReference>
<evidence type="ECO:0000256" key="4">
    <source>
        <dbReference type="ARBA" id="ARBA00022454"/>
    </source>
</evidence>
<sequence length="1652" mass="181634">MANREEASSSKIPDEESAAPAKADTVVLWMSSENSAQRRAPLSHEEIAKLRIVCTSCGEQIHHLYKKNVHFHRLLNVLVCKRCYGFYGDGQFKKDDSGTDEYCSWCAEGGSLLVCDKCTRAFCKNCIRRNLSRREMTRVSSLKEWHCYVCDPAPLVPMVNFAKMIGNYSSQVANSTSAGTSDAGASMKLSEAEVQRLALEKAMELQRSLSTLATSGGQEELLASMSKLLRDHARSLSRIAQSAEECQKRKMKSRKKAEQKRASEECRESSASVDSQPSNATKRAKNKRLLVLDEVCGPFSSSDQEDSSTKRDKHTKGDTESEAKSDGHSAVVNSVAETAGAALTEVAADSPPHKQHKNATKLDSKSNARSAKDSIDTGKLSTLQADAAHSSGTEAMKDAGNDCQKSALLESERQVEDKKPIDLEECANLSGVKKLHSPSFAGGDAIIVDDAEVDGCSVKEVADNVGGETLAQKPEDVKEEDAVPAPIDIPPVLSLGDEFSPVVLNGESENESESLLADLFTKRKNDADKSEIIPETPPKKEELKVADEQTKQDPGEIPADSRRRESVSTVDMSSSNEDSDGIGKVARKVKKSAQKASRSGADSEDEDSRATESFPSSGEGDNKQSTPQKSLRQKKRASLSKDVKARRALIRSLHYTSKSSSEDELDDPSTSTPRTPKHRSPRKRRRTSSSSAAQLSESANKCLEKASEKYGDPKLEMTASVEIQRLDIDPSIIAAAKMEIEGSMDDEEKEIARLLAPIRMPRKASDNEASDAEMKEAPESGVNEGEDKTKKLRGPKSKRKAASSRKIVSDSSEDSDEDDAEVASGSTKAIPGASFMMSENTTQKDSLAETLLQGILRSTSEESSEDESVEPEKRKKKRKKEAKEDNTEEAKAPEAPVEETTEKVSEKEASAGSSSEEVVRKKKAGKYDKLLRKNVLAGLDEPEPKNETSKESDKEEAAAKPQKAKASRKRKIVYSDDDDAADKQPSSSSSLESSSSDQSDSDSSVGFAPGRKKKGKTTKKTAKAASDDSDFAKGKSKKGGASSSSDANKRKKKRKRIRMACSTADENDDDDDSCVEIIPGSSQEADGKGRRNIRKLISDKKLTQETKAAALAEEERKKRIAERQKLYNEALGTGPSEAATKVKQLVLEVDLKTKKPLVEVDEALVKSMKPHQVKGVKFMYDCVIESLEMLKKDPIKGSGCILAHCMGLGKTFQVISFLHTVMTHKVSGPLLRTALVVCPYNTVLNWANEFEQWLEGNDLGLKIYETSAIKVNSVRLEVLERWQKKGGVAIIGYDMFRRLINTKGKGKKLQESFRRVLLDPGASLVVCDEGHVLKNDTTGLSKAMSELRTGRRIVLTGTPLQNNLQEYHCMVSFVKPGLLGTKREFLNRFVNPIANGACADSTVQDVKLMKKRVHILHRLLDGCVQRCDYSVLAPFLPPKCEYVISVRLSEVQVALYKHFLEHLARGRQKQPGAGTSLFWDFNMLRNIWTHPMLLELSAERLAKKELLKDDESDMASFIDDGSVSAKSSSESNGDEAVICLDDDDEGPKTRSQRRAKQKDNSDNDEKDGKNDKGDGSSDDEVISTWQTRSRGNPDERPPTPPRPEKKEWWDQYISEEDMEKLQISGKISLLYNILQECDAIGDKVLLFSQSLL</sequence>
<dbReference type="GO" id="GO:0008270">
    <property type="term" value="F:zinc ion binding"/>
    <property type="evidence" value="ECO:0007669"/>
    <property type="project" value="UniProtKB-KW"/>
</dbReference>
<keyword evidence="5" id="KW-0479">Metal-binding</keyword>
<keyword evidence="9" id="KW-0862">Zinc</keyword>
<feature type="region of interest" description="Disordered" evidence="13">
    <location>
        <begin position="744"/>
        <end position="1090"/>
    </location>
</feature>
<accession>A0A131Z9R1</accession>